<protein>
    <submittedName>
        <fullName evidence="2">Uncharacterized protein</fullName>
    </submittedName>
</protein>
<dbReference type="Proteomes" id="UP000282125">
    <property type="component" value="Unassembled WGS sequence"/>
</dbReference>
<reference evidence="2 3" key="1">
    <citation type="submission" date="2018-11" db="EMBL/GenBank/DDBJ databases">
        <title>Gemmobacter sp. nov., YIM 102744-1 draft genome.</title>
        <authorList>
            <person name="Li G."/>
            <person name="Jiang Y."/>
        </authorList>
    </citation>
    <scope>NUCLEOTIDE SEQUENCE [LARGE SCALE GENOMIC DNA]</scope>
    <source>
        <strain evidence="2 3">YIM 102744-1</strain>
    </source>
</reference>
<feature type="compositionally biased region" description="Acidic residues" evidence="1">
    <location>
        <begin position="1"/>
        <end position="11"/>
    </location>
</feature>
<dbReference type="EMBL" id="RRAZ01000007">
    <property type="protein sequence ID" value="RRH76367.1"/>
    <property type="molecule type" value="Genomic_DNA"/>
</dbReference>
<evidence type="ECO:0000256" key="1">
    <source>
        <dbReference type="SAM" id="MobiDB-lite"/>
    </source>
</evidence>
<feature type="region of interest" description="Disordered" evidence="1">
    <location>
        <begin position="1"/>
        <end position="38"/>
    </location>
</feature>
<name>A0A3P3DQ31_9RHOB</name>
<proteinExistence type="predicted"/>
<evidence type="ECO:0000313" key="3">
    <source>
        <dbReference type="Proteomes" id="UP000282125"/>
    </source>
</evidence>
<organism evidence="2 3">
    <name type="scientific">Falsigemmobacter faecalis</name>
    <dbReference type="NCBI Taxonomy" id="2488730"/>
    <lineage>
        <taxon>Bacteria</taxon>
        <taxon>Pseudomonadati</taxon>
        <taxon>Pseudomonadota</taxon>
        <taxon>Alphaproteobacteria</taxon>
        <taxon>Rhodobacterales</taxon>
        <taxon>Paracoccaceae</taxon>
        <taxon>Falsigemmobacter</taxon>
    </lineage>
</organism>
<accession>A0A3P3DQ31</accession>
<evidence type="ECO:0000313" key="2">
    <source>
        <dbReference type="EMBL" id="RRH76367.1"/>
    </source>
</evidence>
<keyword evidence="3" id="KW-1185">Reference proteome</keyword>
<dbReference type="RefSeq" id="WP_124964170.1">
    <property type="nucleotide sequence ID" value="NZ_RRAZ01000007.1"/>
</dbReference>
<comment type="caution">
    <text evidence="2">The sequence shown here is derived from an EMBL/GenBank/DDBJ whole genome shotgun (WGS) entry which is preliminary data.</text>
</comment>
<gene>
    <name evidence="2" type="ORF">EG244_06320</name>
</gene>
<dbReference type="AlphaFoldDB" id="A0A3P3DQ31"/>
<sequence>MWEGDLADEEPVSPAPEVAATAPDLPQPEVDEDPPAEDPLALILRIAGDLEEIRSRETAPSAAELQIRAIRDRIARGAAFTTAYLPEASASI</sequence>